<sequence>MWAASQKNVVGKGNDVKREQCFIAGNWVSNGEWVSVDNPATGAIIGRIPSLGRPETRKAIEASAQAMQDWAARPANARAVILQRIASLMEQRSDALAALLTEEQGKPLAEARGEIAYAASFFQWFGEEAKRAYGEVIPGHMADKRLFVLKQPVGVVAAITPWNFPAAMITRKLAPALAAGCGMVLKPSELTPFTALAIAGIADEAGVPKGLFNVVTGDAAEIGAEFLENPAVRKISFTGSTAVGRLLMQGAASSIKKLSLELGGNAPFIVFDDADLDAAVEGAIQSKYRNAGQTCVCANRFYIQSGIYDAFVEKMAAAVSRLRVGNGADPGTDIGPLIDERAVAKVKRHIDDAAGKGARIVLGGTGAPQGPRFFTPTLLRDVKPGMDVLREETFGPLAPLVKFDADADAIAMANDSEFGLAAYFYARDINRIWRAAEGIESGIIGINTGLISTEVAPFGGVKQSGIGREGSRHGLDEYLELKYLCLSVA</sequence>
<dbReference type="GO" id="GO:0004777">
    <property type="term" value="F:succinate-semialdehyde dehydrogenase (NAD+) activity"/>
    <property type="evidence" value="ECO:0007669"/>
    <property type="project" value="TreeGrafter"/>
</dbReference>
<dbReference type="SUPFAM" id="SSF53720">
    <property type="entry name" value="ALDH-like"/>
    <property type="match status" value="1"/>
</dbReference>
<evidence type="ECO:0000256" key="3">
    <source>
        <dbReference type="ARBA" id="ARBA00023097"/>
    </source>
</evidence>
<dbReference type="GO" id="GO:0009450">
    <property type="term" value="P:gamma-aminobutyric acid catabolic process"/>
    <property type="evidence" value="ECO:0007669"/>
    <property type="project" value="InterPro"/>
</dbReference>
<keyword evidence="8" id="KW-1185">Reference proteome</keyword>
<dbReference type="PANTHER" id="PTHR43353:SF5">
    <property type="entry name" value="SUCCINATE-SEMIALDEHYDE DEHYDROGENASE, MITOCHONDRIAL"/>
    <property type="match status" value="1"/>
</dbReference>
<dbReference type="AlphaFoldDB" id="A0A975KB32"/>
<keyword evidence="3" id="KW-0558">Oxidation</keyword>
<dbReference type="FunFam" id="3.40.605.10:FF:000026">
    <property type="entry name" value="Aldehyde dehydrogenase, putative"/>
    <property type="match status" value="1"/>
</dbReference>
<dbReference type="KEGG" id="spph:KFK14_05985"/>
<dbReference type="InterPro" id="IPR015590">
    <property type="entry name" value="Aldehyde_DH_dom"/>
</dbReference>
<dbReference type="PROSITE" id="PS00070">
    <property type="entry name" value="ALDEHYDE_DEHYDR_CYS"/>
    <property type="match status" value="1"/>
</dbReference>
<dbReference type="Gene3D" id="3.40.309.10">
    <property type="entry name" value="Aldehyde Dehydrogenase, Chain A, domain 2"/>
    <property type="match status" value="1"/>
</dbReference>
<organism evidence="7 8">
    <name type="scientific">Sphingobium phenoxybenzoativorans</name>
    <dbReference type="NCBI Taxonomy" id="1592790"/>
    <lineage>
        <taxon>Bacteria</taxon>
        <taxon>Pseudomonadati</taxon>
        <taxon>Pseudomonadota</taxon>
        <taxon>Alphaproteobacteria</taxon>
        <taxon>Sphingomonadales</taxon>
        <taxon>Sphingomonadaceae</taxon>
        <taxon>Sphingobium</taxon>
    </lineage>
</organism>
<accession>A0A975KB32</accession>
<evidence type="ECO:0000256" key="1">
    <source>
        <dbReference type="ARBA" id="ARBA00009986"/>
    </source>
</evidence>
<dbReference type="Gene3D" id="3.40.605.10">
    <property type="entry name" value="Aldehyde Dehydrogenase, Chain A, domain 1"/>
    <property type="match status" value="1"/>
</dbReference>
<dbReference type="CDD" id="cd07103">
    <property type="entry name" value="ALDH_F5_SSADH_GabD"/>
    <property type="match status" value="1"/>
</dbReference>
<dbReference type="InterPro" id="IPR029510">
    <property type="entry name" value="Ald_DH_CS_GLU"/>
</dbReference>
<dbReference type="GO" id="GO:0005829">
    <property type="term" value="C:cytosol"/>
    <property type="evidence" value="ECO:0007669"/>
    <property type="project" value="TreeGrafter"/>
</dbReference>
<proteinExistence type="inferred from homology"/>
<gene>
    <name evidence="7" type="ORF">KFK14_05985</name>
</gene>
<dbReference type="InterPro" id="IPR016161">
    <property type="entry name" value="Ald_DH/histidinol_DH"/>
</dbReference>
<feature type="domain" description="Aldehyde dehydrogenase" evidence="6">
    <location>
        <begin position="29"/>
        <end position="483"/>
    </location>
</feature>
<dbReference type="EMBL" id="CP073910">
    <property type="protein sequence ID" value="QUT08136.1"/>
    <property type="molecule type" value="Genomic_DNA"/>
</dbReference>
<dbReference type="PANTHER" id="PTHR43353">
    <property type="entry name" value="SUCCINATE-SEMIALDEHYDE DEHYDROGENASE, MITOCHONDRIAL"/>
    <property type="match status" value="1"/>
</dbReference>
<evidence type="ECO:0000256" key="2">
    <source>
        <dbReference type="ARBA" id="ARBA00023002"/>
    </source>
</evidence>
<evidence type="ECO:0000313" key="8">
    <source>
        <dbReference type="Proteomes" id="UP000681425"/>
    </source>
</evidence>
<name>A0A975KB32_9SPHN</name>
<dbReference type="Pfam" id="PF00171">
    <property type="entry name" value="Aldedh"/>
    <property type="match status" value="1"/>
</dbReference>
<comment type="similarity">
    <text evidence="1 5">Belongs to the aldehyde dehydrogenase family.</text>
</comment>
<feature type="active site" evidence="4">
    <location>
        <position position="261"/>
    </location>
</feature>
<evidence type="ECO:0000256" key="5">
    <source>
        <dbReference type="RuleBase" id="RU003345"/>
    </source>
</evidence>
<keyword evidence="2 5" id="KW-0560">Oxidoreductase</keyword>
<dbReference type="FunFam" id="3.40.605.10:FF:000005">
    <property type="entry name" value="Succinate-semialdehyde dehydrogenase I"/>
    <property type="match status" value="1"/>
</dbReference>
<dbReference type="InterPro" id="IPR016163">
    <property type="entry name" value="Ald_DH_C"/>
</dbReference>
<dbReference type="InterPro" id="IPR016160">
    <property type="entry name" value="Ald_DH_CS_CYS"/>
</dbReference>
<reference evidence="7" key="1">
    <citation type="submission" date="2021-04" db="EMBL/GenBank/DDBJ databases">
        <title>Isolation of p-tert-butylphenol degrading bacteria Sphingobium phenoxybenzoativorans Tas13 from active sludge.</title>
        <authorList>
            <person name="Li Y."/>
        </authorList>
    </citation>
    <scope>NUCLEOTIDE SEQUENCE</scope>
    <source>
        <strain evidence="7">Tas13</strain>
    </source>
</reference>
<dbReference type="FunFam" id="3.40.309.10:FF:000004">
    <property type="entry name" value="Succinate-semialdehyde dehydrogenase I"/>
    <property type="match status" value="1"/>
</dbReference>
<evidence type="ECO:0000259" key="6">
    <source>
        <dbReference type="Pfam" id="PF00171"/>
    </source>
</evidence>
<protein>
    <submittedName>
        <fullName evidence="7">NAD-dependent succinate-semialdehyde dehydrogenase</fullName>
    </submittedName>
</protein>
<dbReference type="InterPro" id="IPR010102">
    <property type="entry name" value="Succ_semiAld_DH"/>
</dbReference>
<dbReference type="Proteomes" id="UP000681425">
    <property type="component" value="Chromosome"/>
</dbReference>
<dbReference type="PROSITE" id="PS00687">
    <property type="entry name" value="ALDEHYDE_DEHYDR_GLU"/>
    <property type="match status" value="1"/>
</dbReference>
<dbReference type="InterPro" id="IPR016162">
    <property type="entry name" value="Ald_DH_N"/>
</dbReference>
<dbReference type="InterPro" id="IPR050740">
    <property type="entry name" value="Aldehyde_DH_Superfamily"/>
</dbReference>
<dbReference type="NCBIfam" id="TIGR01780">
    <property type="entry name" value="SSADH"/>
    <property type="match status" value="1"/>
</dbReference>
<evidence type="ECO:0000256" key="4">
    <source>
        <dbReference type="PROSITE-ProRule" id="PRU10007"/>
    </source>
</evidence>
<evidence type="ECO:0000313" key="7">
    <source>
        <dbReference type="EMBL" id="QUT08136.1"/>
    </source>
</evidence>